<dbReference type="Pfam" id="PF00153">
    <property type="entry name" value="Mito_carr"/>
    <property type="match status" value="2"/>
</dbReference>
<keyword evidence="7" id="KW-0677">Repeat</keyword>
<evidence type="ECO:0000256" key="7">
    <source>
        <dbReference type="ARBA" id="ARBA00022737"/>
    </source>
</evidence>
<dbReference type="PROSITE" id="PS50920">
    <property type="entry name" value="SOLCAR"/>
    <property type="match status" value="2"/>
</dbReference>
<evidence type="ECO:0000313" key="16">
    <source>
        <dbReference type="Ensembl" id="ENSANIP00000000932.1"/>
    </source>
</evidence>
<dbReference type="InterPro" id="IPR002067">
    <property type="entry name" value="MCP"/>
</dbReference>
<dbReference type="InterPro" id="IPR002113">
    <property type="entry name" value="ADT_euk_type"/>
</dbReference>
<evidence type="ECO:0000313" key="17">
    <source>
        <dbReference type="Proteomes" id="UP000694541"/>
    </source>
</evidence>
<dbReference type="GO" id="GO:0005743">
    <property type="term" value="C:mitochondrial inner membrane"/>
    <property type="evidence" value="ECO:0007669"/>
    <property type="project" value="UniProtKB-SubCell"/>
</dbReference>
<comment type="function">
    <text evidence="15">Catalyzes the exchange of ADP and ATP across the membrane.</text>
</comment>
<proteinExistence type="inferred from homology"/>
<comment type="subcellular location">
    <subcellularLocation>
        <location evidence="15">Membrane</location>
        <topology evidence="15">Multi-pass membrane protein</topology>
    </subcellularLocation>
    <subcellularLocation>
        <location evidence="1">Mitochondrion inner membrane</location>
        <topology evidence="1">Multi-pass membrane protein</topology>
    </subcellularLocation>
</comment>
<reference evidence="16" key="1">
    <citation type="submission" date="2025-08" db="UniProtKB">
        <authorList>
            <consortium name="Ensembl"/>
        </authorList>
    </citation>
    <scope>IDENTIFICATION</scope>
</reference>
<evidence type="ECO:0000256" key="1">
    <source>
        <dbReference type="ARBA" id="ARBA00004448"/>
    </source>
</evidence>
<evidence type="ECO:0000256" key="12">
    <source>
        <dbReference type="ARBA" id="ARBA00024169"/>
    </source>
</evidence>
<keyword evidence="9 15" id="KW-1133">Transmembrane helix</keyword>
<dbReference type="Proteomes" id="UP000694541">
    <property type="component" value="Unplaced"/>
</dbReference>
<dbReference type="GO" id="GO:0005471">
    <property type="term" value="F:ATP:ADP antiporter activity"/>
    <property type="evidence" value="ECO:0007669"/>
    <property type="project" value="UniProtKB-UniRule"/>
</dbReference>
<keyword evidence="8" id="KW-0999">Mitochondrion inner membrane</keyword>
<feature type="repeat" description="Solcar" evidence="13">
    <location>
        <begin position="7"/>
        <end position="99"/>
    </location>
</feature>
<comment type="catalytic activity">
    <reaction evidence="12">
        <text>H(+)(in) = H(+)(out)</text>
        <dbReference type="Rhea" id="RHEA:34979"/>
        <dbReference type="ChEBI" id="CHEBI:15378"/>
    </reaction>
</comment>
<evidence type="ECO:0000256" key="13">
    <source>
        <dbReference type="PROSITE-ProRule" id="PRU00282"/>
    </source>
</evidence>
<evidence type="ECO:0000256" key="8">
    <source>
        <dbReference type="ARBA" id="ARBA00022792"/>
    </source>
</evidence>
<dbReference type="GO" id="GO:1990544">
    <property type="term" value="P:mitochondrial ATP transmembrane transport"/>
    <property type="evidence" value="ECO:0007669"/>
    <property type="project" value="InterPro"/>
</dbReference>
<dbReference type="PANTHER" id="PTHR45635:SF40">
    <property type="entry name" value="ADP_ATP TRANSLOCASE 4"/>
    <property type="match status" value="1"/>
</dbReference>
<keyword evidence="10" id="KW-0496">Mitochondrion</keyword>
<evidence type="ECO:0000256" key="5">
    <source>
        <dbReference type="ARBA" id="ARBA00022449"/>
    </source>
</evidence>
<keyword evidence="11 13" id="KW-0472">Membrane</keyword>
<feature type="repeat" description="Solcar" evidence="13">
    <location>
        <begin position="112"/>
        <end position="189"/>
    </location>
</feature>
<dbReference type="PRINTS" id="PR00926">
    <property type="entry name" value="MITOCARRIER"/>
</dbReference>
<name>A0A8B9M1W5_9AVES</name>
<dbReference type="PRINTS" id="PR00927">
    <property type="entry name" value="ADPTRNSLCASE"/>
</dbReference>
<evidence type="ECO:0000256" key="6">
    <source>
        <dbReference type="ARBA" id="ARBA00022692"/>
    </source>
</evidence>
<evidence type="ECO:0000256" key="2">
    <source>
        <dbReference type="ARBA" id="ARBA00006375"/>
    </source>
</evidence>
<sequence length="285" mass="31858">QYDQQLPFVTWDLLASGVVAAVSKMAVAPVEQVELLLQVQALSRQIWTDQWYKGTVDCFVHIPGEQGFFSFWHGSLANVIRYFPTQALNFAFQDKYKQIFTSKVDEEKQFWKWFLAKLASSGAAGATSMSAGIGKGAAERQFQGLGGCIIKIAKADRLTGLYQGFGVSIKGIIVYRASHFGCYDTTQGLLPNPKQTPFIVYFFVAQVVITCSGMLSYPFDTVKRHRMMHAVAGTVLCFEFSMRRMLITLMFSVVAQYCLDYSQGFFSFSWPARAQEIGTGHNQGT</sequence>
<reference evidence="16" key="2">
    <citation type="submission" date="2025-09" db="UniProtKB">
        <authorList>
            <consortium name="Ensembl"/>
        </authorList>
    </citation>
    <scope>IDENTIFICATION</scope>
</reference>
<evidence type="ECO:0000256" key="4">
    <source>
        <dbReference type="ARBA" id="ARBA00022448"/>
    </source>
</evidence>
<feature type="transmembrane region" description="Helical" evidence="15">
    <location>
        <begin position="198"/>
        <end position="219"/>
    </location>
</feature>
<keyword evidence="6 13" id="KW-0812">Transmembrane</keyword>
<dbReference type="AlphaFoldDB" id="A0A8B9M1W5"/>
<comment type="caution">
    <text evidence="15">Lacks conserved residue(s) required for the propagation of feature annotation.</text>
</comment>
<evidence type="ECO:0000256" key="11">
    <source>
        <dbReference type="ARBA" id="ARBA00023136"/>
    </source>
</evidence>
<dbReference type="SUPFAM" id="SSF103506">
    <property type="entry name" value="Mitochondrial carrier"/>
    <property type="match status" value="1"/>
</dbReference>
<evidence type="ECO:0000256" key="15">
    <source>
        <dbReference type="RuleBase" id="RU368008"/>
    </source>
</evidence>
<dbReference type="GO" id="GO:1901029">
    <property type="term" value="P:negative regulation of mitochondrial outer membrane permeabilization involved in apoptotic signaling pathway"/>
    <property type="evidence" value="ECO:0007669"/>
    <property type="project" value="TreeGrafter"/>
</dbReference>
<dbReference type="PANTHER" id="PTHR45635">
    <property type="entry name" value="ADP,ATP CARRIER PROTEIN 1-RELATED-RELATED"/>
    <property type="match status" value="1"/>
</dbReference>
<evidence type="ECO:0000256" key="3">
    <source>
        <dbReference type="ARBA" id="ARBA00011245"/>
    </source>
</evidence>
<organism evidence="16 17">
    <name type="scientific">Accipiter nisus</name>
    <name type="common">Eurasian sparrowhawk</name>
    <dbReference type="NCBI Taxonomy" id="211598"/>
    <lineage>
        <taxon>Eukaryota</taxon>
        <taxon>Metazoa</taxon>
        <taxon>Chordata</taxon>
        <taxon>Craniata</taxon>
        <taxon>Vertebrata</taxon>
        <taxon>Euteleostomi</taxon>
        <taxon>Archelosauria</taxon>
        <taxon>Archosauria</taxon>
        <taxon>Dinosauria</taxon>
        <taxon>Saurischia</taxon>
        <taxon>Theropoda</taxon>
        <taxon>Coelurosauria</taxon>
        <taxon>Aves</taxon>
        <taxon>Neognathae</taxon>
        <taxon>Neoaves</taxon>
        <taxon>Telluraves</taxon>
        <taxon>Accipitrimorphae</taxon>
        <taxon>Accipitriformes</taxon>
        <taxon>Accipitridae</taxon>
        <taxon>Accipitrinae</taxon>
        <taxon>Accipiter</taxon>
    </lineage>
</organism>
<dbReference type="Ensembl" id="ENSANIT00000000957.1">
    <property type="protein sequence ID" value="ENSANIP00000000932.1"/>
    <property type="gene ID" value="ENSANIG00000000678.1"/>
</dbReference>
<evidence type="ECO:0000256" key="14">
    <source>
        <dbReference type="RuleBase" id="RU000488"/>
    </source>
</evidence>
<dbReference type="GO" id="GO:0140021">
    <property type="term" value="P:mitochondrial ADP transmembrane transport"/>
    <property type="evidence" value="ECO:0007669"/>
    <property type="project" value="InterPro"/>
</dbReference>
<keyword evidence="5" id="KW-0050">Antiport</keyword>
<keyword evidence="17" id="KW-1185">Reference proteome</keyword>
<protein>
    <recommendedName>
        <fullName evidence="15">ADP/ATP translocase</fullName>
    </recommendedName>
    <alternativeName>
        <fullName evidence="15">ADP,ATP carrier protein</fullName>
    </alternativeName>
</protein>
<keyword evidence="4 14" id="KW-0813">Transport</keyword>
<comment type="similarity">
    <text evidence="2 14">Belongs to the mitochondrial carrier (TC 2.A.29) family.</text>
</comment>
<dbReference type="InterPro" id="IPR018108">
    <property type="entry name" value="MCP_transmembrane"/>
</dbReference>
<dbReference type="Gene3D" id="1.50.40.10">
    <property type="entry name" value="Mitochondrial carrier domain"/>
    <property type="match status" value="1"/>
</dbReference>
<comment type="subunit">
    <text evidence="3 15">Monomer.</text>
</comment>
<dbReference type="InterPro" id="IPR023395">
    <property type="entry name" value="MCP_dom_sf"/>
</dbReference>
<evidence type="ECO:0000256" key="9">
    <source>
        <dbReference type="ARBA" id="ARBA00022989"/>
    </source>
</evidence>
<evidence type="ECO:0000256" key="10">
    <source>
        <dbReference type="ARBA" id="ARBA00023128"/>
    </source>
</evidence>
<accession>A0A8B9M1W5</accession>